<protein>
    <submittedName>
        <fullName evidence="5">SDR family oxidoreductase</fullName>
    </submittedName>
</protein>
<evidence type="ECO:0000256" key="2">
    <source>
        <dbReference type="ARBA" id="ARBA00023002"/>
    </source>
</evidence>
<dbReference type="PRINTS" id="PR00081">
    <property type="entry name" value="GDHRDH"/>
</dbReference>
<dbReference type="InterPro" id="IPR020904">
    <property type="entry name" value="Sc_DH/Rdtase_CS"/>
</dbReference>
<feature type="domain" description="Ketoreductase" evidence="4">
    <location>
        <begin position="8"/>
        <end position="190"/>
    </location>
</feature>
<dbReference type="PRINTS" id="PR00080">
    <property type="entry name" value="SDRFAMILY"/>
</dbReference>
<dbReference type="Pfam" id="PF00106">
    <property type="entry name" value="adh_short"/>
    <property type="match status" value="1"/>
</dbReference>
<dbReference type="OrthoDB" id="9775296at2"/>
<dbReference type="Gene3D" id="3.40.50.720">
    <property type="entry name" value="NAD(P)-binding Rossmann-like Domain"/>
    <property type="match status" value="1"/>
</dbReference>
<dbReference type="Proteomes" id="UP000298458">
    <property type="component" value="Unassembled WGS sequence"/>
</dbReference>
<dbReference type="PROSITE" id="PS00061">
    <property type="entry name" value="ADH_SHORT"/>
    <property type="match status" value="1"/>
</dbReference>
<dbReference type="AlphaFoldDB" id="A0A4R9GK93"/>
<keyword evidence="6" id="KW-1185">Reference proteome</keyword>
<dbReference type="InterPro" id="IPR002347">
    <property type="entry name" value="SDR_fam"/>
</dbReference>
<comment type="caution">
    <text evidence="5">The sequence shown here is derived from an EMBL/GenBank/DDBJ whole genome shotgun (WGS) entry which is preliminary data.</text>
</comment>
<dbReference type="GO" id="GO:0016491">
    <property type="term" value="F:oxidoreductase activity"/>
    <property type="evidence" value="ECO:0007669"/>
    <property type="project" value="UniProtKB-KW"/>
</dbReference>
<dbReference type="SMART" id="SM00822">
    <property type="entry name" value="PKS_KR"/>
    <property type="match status" value="1"/>
</dbReference>
<dbReference type="EMBL" id="RQET01000004">
    <property type="protein sequence ID" value="TGK12543.1"/>
    <property type="molecule type" value="Genomic_DNA"/>
</dbReference>
<evidence type="ECO:0000313" key="5">
    <source>
        <dbReference type="EMBL" id="TGK12543.1"/>
    </source>
</evidence>
<dbReference type="GO" id="GO:0016020">
    <property type="term" value="C:membrane"/>
    <property type="evidence" value="ECO:0007669"/>
    <property type="project" value="TreeGrafter"/>
</dbReference>
<keyword evidence="2" id="KW-0560">Oxidoreductase</keyword>
<proteinExistence type="inferred from homology"/>
<reference evidence="5" key="1">
    <citation type="journal article" date="2019" name="PLoS Negl. Trop. Dis.">
        <title>Revisiting the worldwide diversity of Leptospira species in the environment.</title>
        <authorList>
            <person name="Vincent A.T."/>
            <person name="Schiettekatte O."/>
            <person name="Bourhy P."/>
            <person name="Veyrier F.J."/>
            <person name="Picardeau M."/>
        </authorList>
    </citation>
    <scope>NUCLEOTIDE SEQUENCE [LARGE SCALE GENOMIC DNA]</scope>
    <source>
        <strain evidence="5">SSW15</strain>
    </source>
</reference>
<dbReference type="NCBIfam" id="NF004825">
    <property type="entry name" value="PRK06181.1"/>
    <property type="match status" value="1"/>
</dbReference>
<sequence>MSSYFEGKVFLVTGASSGIGKSLAEELSDRGATVGVIARRKEILRDLKNSVLHPERMIVLPADVTSESELKKAIEDFRKKVHSVDGFIHNAGVTMRALAAETDLKVFRDIMNTNYYPLVYLYRSLEKDLRQTNGHVVAVSSIQGKFATQYRSGYAASKHAVQAFMDSIRLENSESGIHVLTVSPGFVKTEISIKAFSADGSPHGILDEGQKRGLEPRFVSRQILKAIESRKRDLYPAGFKEKFGLFLSRFSPEILDKILLKSRVT</sequence>
<dbReference type="PANTHER" id="PTHR44196">
    <property type="entry name" value="DEHYDROGENASE/REDUCTASE SDR FAMILY MEMBER 7B"/>
    <property type="match status" value="1"/>
</dbReference>
<dbReference type="SUPFAM" id="SSF51735">
    <property type="entry name" value="NAD(P)-binding Rossmann-fold domains"/>
    <property type="match status" value="1"/>
</dbReference>
<comment type="similarity">
    <text evidence="1 3">Belongs to the short-chain dehydrogenases/reductases (SDR) family.</text>
</comment>
<organism evidence="5 6">
    <name type="scientific">Leptospira fletcheri</name>
    <dbReference type="NCBI Taxonomy" id="2484981"/>
    <lineage>
        <taxon>Bacteria</taxon>
        <taxon>Pseudomonadati</taxon>
        <taxon>Spirochaetota</taxon>
        <taxon>Spirochaetia</taxon>
        <taxon>Leptospirales</taxon>
        <taxon>Leptospiraceae</taxon>
        <taxon>Leptospira</taxon>
    </lineage>
</organism>
<evidence type="ECO:0000313" key="6">
    <source>
        <dbReference type="Proteomes" id="UP000298458"/>
    </source>
</evidence>
<dbReference type="PANTHER" id="PTHR44196:SF1">
    <property type="entry name" value="DEHYDROGENASE_REDUCTASE SDR FAMILY MEMBER 7B"/>
    <property type="match status" value="1"/>
</dbReference>
<evidence type="ECO:0000256" key="3">
    <source>
        <dbReference type="RuleBase" id="RU000363"/>
    </source>
</evidence>
<gene>
    <name evidence="5" type="ORF">EHO60_04270</name>
</gene>
<evidence type="ECO:0000256" key="1">
    <source>
        <dbReference type="ARBA" id="ARBA00006484"/>
    </source>
</evidence>
<evidence type="ECO:0000259" key="4">
    <source>
        <dbReference type="SMART" id="SM00822"/>
    </source>
</evidence>
<dbReference type="InterPro" id="IPR057326">
    <property type="entry name" value="KR_dom"/>
</dbReference>
<accession>A0A4R9GK93</accession>
<dbReference type="RefSeq" id="WP_135767943.1">
    <property type="nucleotide sequence ID" value="NZ_RQET01000004.1"/>
</dbReference>
<dbReference type="InterPro" id="IPR036291">
    <property type="entry name" value="NAD(P)-bd_dom_sf"/>
</dbReference>
<name>A0A4R9GK93_9LEPT</name>